<keyword evidence="3" id="KW-0812">Transmembrane</keyword>
<keyword evidence="3" id="KW-1133">Transmembrane helix</keyword>
<keyword evidence="1" id="KW-0863">Zinc-finger</keyword>
<dbReference type="Pfam" id="PF03108">
    <property type="entry name" value="DBD_Tnp_Mut"/>
    <property type="match status" value="1"/>
</dbReference>
<evidence type="ECO:0000256" key="1">
    <source>
        <dbReference type="PROSITE-ProRule" id="PRU00047"/>
    </source>
</evidence>
<dbReference type="InterPro" id="IPR004332">
    <property type="entry name" value="Transposase_MuDR"/>
</dbReference>
<dbReference type="GO" id="GO:0003676">
    <property type="term" value="F:nucleic acid binding"/>
    <property type="evidence" value="ECO:0007669"/>
    <property type="project" value="InterPro"/>
</dbReference>
<name>A0AA39SZK0_ACESA</name>
<keyword evidence="1" id="KW-0479">Metal-binding</keyword>
<keyword evidence="1" id="KW-0862">Zinc</keyword>
<evidence type="ECO:0000313" key="5">
    <source>
        <dbReference type="EMBL" id="KAK0598680.1"/>
    </source>
</evidence>
<proteinExistence type="predicted"/>
<evidence type="ECO:0000259" key="4">
    <source>
        <dbReference type="PROSITE" id="PS50158"/>
    </source>
</evidence>
<comment type="caution">
    <text evidence="5">The sequence shown here is derived from an EMBL/GenBank/DDBJ whole genome shotgun (WGS) entry which is preliminary data.</text>
</comment>
<keyword evidence="6" id="KW-1185">Reference proteome</keyword>
<dbReference type="Proteomes" id="UP001168877">
    <property type="component" value="Unassembled WGS sequence"/>
</dbReference>
<keyword evidence="3" id="KW-0472">Membrane</keyword>
<feature type="compositionally biased region" description="Low complexity" evidence="2">
    <location>
        <begin position="230"/>
        <end position="245"/>
    </location>
</feature>
<dbReference type="PROSITE" id="PS50158">
    <property type="entry name" value="ZF_CCHC"/>
    <property type="match status" value="1"/>
</dbReference>
<evidence type="ECO:0000256" key="3">
    <source>
        <dbReference type="SAM" id="Phobius"/>
    </source>
</evidence>
<reference evidence="5" key="2">
    <citation type="submission" date="2023-06" db="EMBL/GenBank/DDBJ databases">
        <authorList>
            <person name="Swenson N.G."/>
            <person name="Wegrzyn J.L."/>
            <person name="Mcevoy S.L."/>
        </authorList>
    </citation>
    <scope>NUCLEOTIDE SEQUENCE</scope>
    <source>
        <strain evidence="5">NS2018</strain>
        <tissue evidence="5">Leaf</tissue>
    </source>
</reference>
<feature type="compositionally biased region" description="Basic and acidic residues" evidence="2">
    <location>
        <begin position="255"/>
        <end position="267"/>
    </location>
</feature>
<evidence type="ECO:0000313" key="6">
    <source>
        <dbReference type="Proteomes" id="UP001168877"/>
    </source>
</evidence>
<organism evidence="5 6">
    <name type="scientific">Acer saccharum</name>
    <name type="common">Sugar maple</name>
    <dbReference type="NCBI Taxonomy" id="4024"/>
    <lineage>
        <taxon>Eukaryota</taxon>
        <taxon>Viridiplantae</taxon>
        <taxon>Streptophyta</taxon>
        <taxon>Embryophyta</taxon>
        <taxon>Tracheophyta</taxon>
        <taxon>Spermatophyta</taxon>
        <taxon>Magnoliopsida</taxon>
        <taxon>eudicotyledons</taxon>
        <taxon>Gunneridae</taxon>
        <taxon>Pentapetalae</taxon>
        <taxon>rosids</taxon>
        <taxon>malvids</taxon>
        <taxon>Sapindales</taxon>
        <taxon>Sapindaceae</taxon>
        <taxon>Hippocastanoideae</taxon>
        <taxon>Acereae</taxon>
        <taxon>Acer</taxon>
    </lineage>
</organism>
<dbReference type="AlphaFoldDB" id="A0AA39SZK0"/>
<dbReference type="InterPro" id="IPR001878">
    <property type="entry name" value="Znf_CCHC"/>
</dbReference>
<protein>
    <recommendedName>
        <fullName evidence="4">CCHC-type domain-containing protein</fullName>
    </recommendedName>
</protein>
<feature type="domain" description="CCHC-type" evidence="4">
    <location>
        <begin position="410"/>
        <end position="426"/>
    </location>
</feature>
<gene>
    <name evidence="5" type="ORF">LWI29_036963</name>
</gene>
<feature type="transmembrane region" description="Helical" evidence="3">
    <location>
        <begin position="20"/>
        <end position="38"/>
    </location>
</feature>
<sequence>MGTLDFNSLKWFQCSGKEWIGVAALLEFTILFDVLLYLNRKFTRMDRGCDILELVYKVERSRSGEKCSETLKEKIESTNSSSTVSSVPAQRKMDETRLIISHGGSWVGNYYDGGETEWALVPRGLTHNALVKAVQDVVNVDVARFNIELWSLVNTNSRLARPKIKNDRDVTCLMREDKVVPEVYVTVCEKAAASHSVIEDEDCEHGSGPASVGGYGCAGSGTGPSGAGPSGVSPSGAGPSGVSPSRADPSGFARFRGDTCRDDRLGVDEGVGDGRTSHNVGQSCKPAIPRPWHIPGSEKYSFQPISTEQSTSDNGRFYKGKLFQCKNDLKRALRMYAQKEHFKVRIRRSCKTRFEAGCKDEECEFQLRAIKREDKGDWFVRIFLKKHTCTTDAFHAQPKRPCKQPCRRYKCSKCGEEGHNVARCPSTTQVGGINDETSQQR</sequence>
<reference evidence="5" key="1">
    <citation type="journal article" date="2022" name="Plant J.">
        <title>Strategies of tolerance reflected in two North American maple genomes.</title>
        <authorList>
            <person name="McEvoy S.L."/>
            <person name="Sezen U.U."/>
            <person name="Trouern-Trend A."/>
            <person name="McMahon S.M."/>
            <person name="Schaberg P.G."/>
            <person name="Yang J."/>
            <person name="Wegrzyn J.L."/>
            <person name="Swenson N.G."/>
        </authorList>
    </citation>
    <scope>NUCLEOTIDE SEQUENCE</scope>
    <source>
        <strain evidence="5">NS2018</strain>
    </source>
</reference>
<accession>A0AA39SZK0</accession>
<dbReference type="GO" id="GO:0008270">
    <property type="term" value="F:zinc ion binding"/>
    <property type="evidence" value="ECO:0007669"/>
    <property type="project" value="UniProtKB-KW"/>
</dbReference>
<feature type="region of interest" description="Disordered" evidence="2">
    <location>
        <begin position="223"/>
        <end position="288"/>
    </location>
</feature>
<evidence type="ECO:0000256" key="2">
    <source>
        <dbReference type="SAM" id="MobiDB-lite"/>
    </source>
</evidence>
<dbReference type="EMBL" id="JAUESC010000004">
    <property type="protein sequence ID" value="KAK0598680.1"/>
    <property type="molecule type" value="Genomic_DNA"/>
</dbReference>